<dbReference type="AlphaFoldDB" id="A0A212RP50"/>
<dbReference type="PANTHER" id="PTHR43297:SF2">
    <property type="entry name" value="DIPEPTIDE TRANSPORT ATP-BINDING PROTEIN DPPD"/>
    <property type="match status" value="1"/>
</dbReference>
<dbReference type="PROSITE" id="PS50893">
    <property type="entry name" value="ABC_TRANSPORTER_2"/>
    <property type="match status" value="1"/>
</dbReference>
<keyword evidence="7" id="KW-0472">Membrane</keyword>
<reference evidence="10 11" key="1">
    <citation type="submission" date="2017-06" db="EMBL/GenBank/DDBJ databases">
        <authorList>
            <person name="Kim H.J."/>
            <person name="Triplett B.A."/>
        </authorList>
    </citation>
    <scope>NUCLEOTIDE SEQUENCE [LARGE SCALE GENOMIC DNA]</scope>
    <source>
        <strain evidence="10 11">B29T1</strain>
    </source>
</reference>
<evidence type="ECO:0000256" key="6">
    <source>
        <dbReference type="ARBA" id="ARBA00022840"/>
    </source>
</evidence>
<dbReference type="Pfam" id="PF08352">
    <property type="entry name" value="oligo_HPY"/>
    <property type="match status" value="1"/>
</dbReference>
<dbReference type="InterPro" id="IPR003439">
    <property type="entry name" value="ABC_transporter-like_ATP-bd"/>
</dbReference>
<evidence type="ECO:0000313" key="11">
    <source>
        <dbReference type="Proteomes" id="UP000197065"/>
    </source>
</evidence>
<keyword evidence="3" id="KW-0813">Transport</keyword>
<dbReference type="SUPFAM" id="SSF52540">
    <property type="entry name" value="P-loop containing nucleoside triphosphate hydrolases"/>
    <property type="match status" value="1"/>
</dbReference>
<dbReference type="SMART" id="SM00382">
    <property type="entry name" value="AAA"/>
    <property type="match status" value="1"/>
</dbReference>
<dbReference type="CDD" id="cd03257">
    <property type="entry name" value="ABC_NikE_OppD_transporters"/>
    <property type="match status" value="1"/>
</dbReference>
<evidence type="ECO:0000256" key="2">
    <source>
        <dbReference type="ARBA" id="ARBA00005417"/>
    </source>
</evidence>
<dbReference type="InterPro" id="IPR013563">
    <property type="entry name" value="Oligopep_ABC_C"/>
</dbReference>
<gene>
    <name evidence="10" type="ORF">SAMN07250955_111130</name>
</gene>
<keyword evidence="5" id="KW-0547">Nucleotide-binding</keyword>
<dbReference type="GO" id="GO:0005886">
    <property type="term" value="C:plasma membrane"/>
    <property type="evidence" value="ECO:0007669"/>
    <property type="project" value="UniProtKB-SubCell"/>
</dbReference>
<evidence type="ECO:0000256" key="8">
    <source>
        <dbReference type="SAM" id="MobiDB-lite"/>
    </source>
</evidence>
<dbReference type="InterPro" id="IPR017871">
    <property type="entry name" value="ABC_transporter-like_CS"/>
</dbReference>
<comment type="subcellular location">
    <subcellularLocation>
        <location evidence="1">Cell inner membrane</location>
        <topology evidence="1">Peripheral membrane protein</topology>
    </subcellularLocation>
</comment>
<comment type="similarity">
    <text evidence="2">Belongs to the ABC transporter superfamily.</text>
</comment>
<keyword evidence="6 10" id="KW-0067">ATP-binding</keyword>
<dbReference type="NCBIfam" id="TIGR01727">
    <property type="entry name" value="oligo_HPY"/>
    <property type="match status" value="1"/>
</dbReference>
<evidence type="ECO:0000256" key="5">
    <source>
        <dbReference type="ARBA" id="ARBA00022741"/>
    </source>
</evidence>
<organism evidence="10 11">
    <name type="scientific">Arboricoccus pini</name>
    <dbReference type="NCBI Taxonomy" id="1963835"/>
    <lineage>
        <taxon>Bacteria</taxon>
        <taxon>Pseudomonadati</taxon>
        <taxon>Pseudomonadota</taxon>
        <taxon>Alphaproteobacteria</taxon>
        <taxon>Geminicoccales</taxon>
        <taxon>Geminicoccaceae</taxon>
        <taxon>Arboricoccus</taxon>
    </lineage>
</organism>
<evidence type="ECO:0000256" key="7">
    <source>
        <dbReference type="ARBA" id="ARBA00023136"/>
    </source>
</evidence>
<dbReference type="GO" id="GO:0005524">
    <property type="term" value="F:ATP binding"/>
    <property type="evidence" value="ECO:0007669"/>
    <property type="project" value="UniProtKB-KW"/>
</dbReference>
<accession>A0A212RP50</accession>
<evidence type="ECO:0000313" key="10">
    <source>
        <dbReference type="EMBL" id="SNB74318.1"/>
    </source>
</evidence>
<dbReference type="EMBL" id="FYEH01000011">
    <property type="protein sequence ID" value="SNB74318.1"/>
    <property type="molecule type" value="Genomic_DNA"/>
</dbReference>
<protein>
    <submittedName>
        <fullName evidence="10">Peptide/nickel transport system ATP-binding protein/oligopeptide transport system ATP-binding protein</fullName>
    </submittedName>
</protein>
<dbReference type="GO" id="GO:0015833">
    <property type="term" value="P:peptide transport"/>
    <property type="evidence" value="ECO:0007669"/>
    <property type="project" value="InterPro"/>
</dbReference>
<evidence type="ECO:0000259" key="9">
    <source>
        <dbReference type="PROSITE" id="PS50893"/>
    </source>
</evidence>
<dbReference type="GO" id="GO:0055085">
    <property type="term" value="P:transmembrane transport"/>
    <property type="evidence" value="ECO:0007669"/>
    <property type="project" value="UniProtKB-ARBA"/>
</dbReference>
<dbReference type="InterPro" id="IPR003593">
    <property type="entry name" value="AAA+_ATPase"/>
</dbReference>
<sequence>MSTLLSVSGLTTRLLTPAGLLAAVEDVDFTLDERDSLGLVGESGSGKSVTMRSLLRLLPQRAEVEGSVRWRGRELVGLPENALRALRGREIAMIFQEPMSALNPVLRIGLQIEESLKVHTDLDRAGRRARAVELLALTGIPTPERRLDDFPHQFSGGMRQRAMIAIALAASPALLLADEPTTALDVTIQDQILHLLARLRREMGMAMILVTHDLAVVAESCERVAVMYAGRIVERGTVRQVFAAPRHPYTLGLLRSVPDGDRPRQKLRSIEGTPPGLGNRTRGCAFQPRCGFATAQCATDRPPLADIAPGHAAACWQAGRLTDLSREAA</sequence>
<dbReference type="InterPro" id="IPR050388">
    <property type="entry name" value="ABC_Ni/Peptide_Import"/>
</dbReference>
<name>A0A212RP50_9PROT</name>
<proteinExistence type="inferred from homology"/>
<dbReference type="Gene3D" id="3.40.50.300">
    <property type="entry name" value="P-loop containing nucleotide triphosphate hydrolases"/>
    <property type="match status" value="1"/>
</dbReference>
<dbReference type="FunFam" id="3.40.50.300:FF:000016">
    <property type="entry name" value="Oligopeptide ABC transporter ATP-binding component"/>
    <property type="match status" value="1"/>
</dbReference>
<dbReference type="PROSITE" id="PS00211">
    <property type="entry name" value="ABC_TRANSPORTER_1"/>
    <property type="match status" value="1"/>
</dbReference>
<dbReference type="Proteomes" id="UP000197065">
    <property type="component" value="Unassembled WGS sequence"/>
</dbReference>
<keyword evidence="11" id="KW-1185">Reference proteome</keyword>
<dbReference type="OrthoDB" id="37801at2"/>
<dbReference type="Pfam" id="PF00005">
    <property type="entry name" value="ABC_tran"/>
    <property type="match status" value="1"/>
</dbReference>
<keyword evidence="4" id="KW-1003">Cell membrane</keyword>
<evidence type="ECO:0000256" key="4">
    <source>
        <dbReference type="ARBA" id="ARBA00022475"/>
    </source>
</evidence>
<dbReference type="InterPro" id="IPR027417">
    <property type="entry name" value="P-loop_NTPase"/>
</dbReference>
<evidence type="ECO:0000256" key="1">
    <source>
        <dbReference type="ARBA" id="ARBA00004417"/>
    </source>
</evidence>
<dbReference type="RefSeq" id="WP_088562321.1">
    <property type="nucleotide sequence ID" value="NZ_FYEH01000011.1"/>
</dbReference>
<dbReference type="PANTHER" id="PTHR43297">
    <property type="entry name" value="OLIGOPEPTIDE TRANSPORT ATP-BINDING PROTEIN APPD"/>
    <property type="match status" value="1"/>
</dbReference>
<dbReference type="GO" id="GO:0016887">
    <property type="term" value="F:ATP hydrolysis activity"/>
    <property type="evidence" value="ECO:0007669"/>
    <property type="project" value="InterPro"/>
</dbReference>
<feature type="region of interest" description="Disordered" evidence="8">
    <location>
        <begin position="261"/>
        <end position="280"/>
    </location>
</feature>
<evidence type="ECO:0000256" key="3">
    <source>
        <dbReference type="ARBA" id="ARBA00022448"/>
    </source>
</evidence>
<feature type="domain" description="ABC transporter" evidence="9">
    <location>
        <begin position="5"/>
        <end position="254"/>
    </location>
</feature>